<dbReference type="RefSeq" id="WP_046338179.1">
    <property type="nucleotide sequence ID" value="NZ_CAWMEF010000003.1"/>
</dbReference>
<dbReference type="PROSITE" id="PS50929">
    <property type="entry name" value="ABC_TM1F"/>
    <property type="match status" value="1"/>
</dbReference>
<reference evidence="12 13" key="1">
    <citation type="submission" date="2014-02" db="EMBL/GenBank/DDBJ databases">
        <authorList>
            <person name="Genoscope - CEA"/>
        </authorList>
    </citation>
    <scope>NUCLEOTIDE SEQUENCE [LARGE SCALE GENOMIC DNA]</scope>
    <source>
        <strain evidence="12 13">CS03</strain>
        <plasmid evidence="13">Plasmid</plasmid>
    </source>
</reference>
<dbReference type="InterPro" id="IPR017871">
    <property type="entry name" value="ABC_transporter-like_CS"/>
</dbReference>
<feature type="transmembrane region" description="Helical" evidence="8">
    <location>
        <begin position="273"/>
        <end position="295"/>
    </location>
</feature>
<dbReference type="InterPro" id="IPR011527">
    <property type="entry name" value="ABC1_TM_dom"/>
</dbReference>
<dbReference type="Pfam" id="PF00664">
    <property type="entry name" value="ABC_membrane"/>
    <property type="match status" value="1"/>
</dbReference>
<evidence type="ECO:0000256" key="2">
    <source>
        <dbReference type="ARBA" id="ARBA00022692"/>
    </source>
</evidence>
<evidence type="ECO:0000313" key="13">
    <source>
        <dbReference type="Proteomes" id="UP000032930"/>
    </source>
</evidence>
<keyword evidence="4 12" id="KW-0378">Hydrolase</keyword>
<dbReference type="SMART" id="SM00382">
    <property type="entry name" value="AAA"/>
    <property type="match status" value="1"/>
</dbReference>
<gene>
    <name evidence="12" type="ORF">XBW1_mp0040</name>
</gene>
<evidence type="ECO:0000256" key="3">
    <source>
        <dbReference type="ARBA" id="ARBA00022741"/>
    </source>
</evidence>
<dbReference type="Gene3D" id="3.90.70.10">
    <property type="entry name" value="Cysteine proteinases"/>
    <property type="match status" value="1"/>
</dbReference>
<dbReference type="SUPFAM" id="SSF90123">
    <property type="entry name" value="ABC transporter transmembrane region"/>
    <property type="match status" value="1"/>
</dbReference>
<evidence type="ECO:0000256" key="7">
    <source>
        <dbReference type="ARBA" id="ARBA00023136"/>
    </source>
</evidence>
<dbReference type="InterPro" id="IPR039421">
    <property type="entry name" value="Type_1_exporter"/>
</dbReference>
<evidence type="ECO:0000256" key="5">
    <source>
        <dbReference type="ARBA" id="ARBA00022840"/>
    </source>
</evidence>
<feature type="domain" description="ABC transmembrane type-1" evidence="10">
    <location>
        <begin position="166"/>
        <end position="442"/>
    </location>
</feature>
<feature type="domain" description="Peptidase C39" evidence="11">
    <location>
        <begin position="13"/>
        <end position="132"/>
    </location>
</feature>
<dbReference type="InterPro" id="IPR003439">
    <property type="entry name" value="ABC_transporter-like_ATP-bd"/>
</dbReference>
<evidence type="ECO:0000259" key="11">
    <source>
        <dbReference type="PROSITE" id="PS50990"/>
    </source>
</evidence>
<dbReference type="Gene3D" id="1.20.1560.10">
    <property type="entry name" value="ABC transporter type 1, transmembrane domain"/>
    <property type="match status" value="1"/>
</dbReference>
<name>A0A0B6XGP5_XENBV</name>
<keyword evidence="5 12" id="KW-0067">ATP-binding</keyword>
<evidence type="ECO:0000256" key="8">
    <source>
        <dbReference type="SAM" id="Phobius"/>
    </source>
</evidence>
<dbReference type="AlphaFoldDB" id="A0A0B6XGP5"/>
<evidence type="ECO:0000313" key="12">
    <source>
        <dbReference type="EMBL" id="CDM92159.1"/>
    </source>
</evidence>
<dbReference type="InterPro" id="IPR036640">
    <property type="entry name" value="ABC1_TM_sf"/>
</dbReference>
<feature type="transmembrane region" description="Helical" evidence="8">
    <location>
        <begin position="301"/>
        <end position="320"/>
    </location>
</feature>
<dbReference type="PANTHER" id="PTHR43394:SF1">
    <property type="entry name" value="ATP-BINDING CASSETTE SUB-FAMILY B MEMBER 10, MITOCHONDRIAL"/>
    <property type="match status" value="1"/>
</dbReference>
<dbReference type="KEGG" id="xbv:XBW1_mp0040"/>
<keyword evidence="7 8" id="KW-0472">Membrane</keyword>
<dbReference type="Proteomes" id="UP000032930">
    <property type="component" value="Plasmid megaplasmid"/>
</dbReference>
<sequence>MFFSWKKTPLILQSETNECGLACLAMITGYFGKRVDLASARTIHETTSHGMTLRELITAFERVGMTARASRIELDDLRSLSRPVILHWSFNHFVVLVKVSHRSAVIHDPGIGRRSISLRELSDKFTGVIVEAWPAETFDKKPMEMNVSVSDLFCGVRGLKRILSSVLVLSILVELLSIAVPAASQFTIDTLVQSSDREGIFFIGIVVISALLIKSTFSVIRAWVLMSLRYTLGVKWAEMFFNRLSRLTLPFFEKRHTGDITSRFQSLTAIQEAFTADMVASILDAMVIIISMVIIFTNSPLLAMGPLAAAMGYVALKAGLFSMYRTRKIEHIAFEAVQSSHFLETIRAISAIKMLNLAPIRRREWVNHVVNSTHAGNQLFKLDLLTNTAAMLLVGFSGIYVLSVGALEFDKGITTGILLAVMLYADMVITRTVRLVNAVSDFCLVSMHSQRLTDIAVSPVERDEGERSPAQLNGHIVIRNLSFRHSPSDPNIFEGINIEVMPGESVAIIGPSGCGKSTLLHVLAGLYEPTDGDILINGISISSIGKRAIRKHVAFVMQDDKLLAGTLQKNITGFSESPDMERMAECANYAAIDDEICSFPQGYDSMIGDMGSTLSGGQRQRISIARALYRQPRVLLLDEATSDLDIDNEQKITHAISQLPITRIFVAHRPEMIKSADRIFNLQLNAWMEKNCGSIALSGHQVSPPVFE</sequence>
<evidence type="ECO:0000256" key="1">
    <source>
        <dbReference type="ARBA" id="ARBA00004651"/>
    </source>
</evidence>
<protein>
    <submittedName>
        <fullName evidence="12">Colicin V secretion/processing ATP-binding protein cvaB</fullName>
        <ecNumber evidence="12">3.6.3.43</ecNumber>
    </submittedName>
</protein>
<feature type="transmembrane region" description="Helical" evidence="8">
    <location>
        <begin position="166"/>
        <end position="188"/>
    </location>
</feature>
<feature type="transmembrane region" description="Helical" evidence="8">
    <location>
        <begin position="384"/>
        <end position="406"/>
    </location>
</feature>
<dbReference type="PROSITE" id="PS50893">
    <property type="entry name" value="ABC_TRANSPORTER_2"/>
    <property type="match status" value="1"/>
</dbReference>
<feature type="domain" description="ABC transporter" evidence="9">
    <location>
        <begin position="476"/>
        <end position="708"/>
    </location>
</feature>
<dbReference type="PROSITE" id="PS50990">
    <property type="entry name" value="PEPTIDASE_C39"/>
    <property type="match status" value="1"/>
</dbReference>
<evidence type="ECO:0000256" key="4">
    <source>
        <dbReference type="ARBA" id="ARBA00022801"/>
    </source>
</evidence>
<dbReference type="PANTHER" id="PTHR43394">
    <property type="entry name" value="ATP-DEPENDENT PERMEASE MDL1, MITOCHONDRIAL"/>
    <property type="match status" value="1"/>
</dbReference>
<dbReference type="GO" id="GO:0016887">
    <property type="term" value="F:ATP hydrolysis activity"/>
    <property type="evidence" value="ECO:0007669"/>
    <property type="project" value="InterPro"/>
</dbReference>
<evidence type="ECO:0000259" key="9">
    <source>
        <dbReference type="PROSITE" id="PS50893"/>
    </source>
</evidence>
<dbReference type="GO" id="GO:0015421">
    <property type="term" value="F:ABC-type oligopeptide transporter activity"/>
    <property type="evidence" value="ECO:0007669"/>
    <property type="project" value="TreeGrafter"/>
</dbReference>
<evidence type="ECO:0000259" key="10">
    <source>
        <dbReference type="PROSITE" id="PS50929"/>
    </source>
</evidence>
<dbReference type="SUPFAM" id="SSF52540">
    <property type="entry name" value="P-loop containing nucleoside triphosphate hydrolases"/>
    <property type="match status" value="1"/>
</dbReference>
<keyword evidence="3" id="KW-0547">Nucleotide-binding</keyword>
<accession>A0A0B6XGP5</accession>
<proteinExistence type="predicted"/>
<organism evidence="12 13">
    <name type="scientific">Xenorhabdus bovienii</name>
    <name type="common">Xenorhabdus nematophila subsp. bovienii</name>
    <dbReference type="NCBI Taxonomy" id="40576"/>
    <lineage>
        <taxon>Bacteria</taxon>
        <taxon>Pseudomonadati</taxon>
        <taxon>Pseudomonadota</taxon>
        <taxon>Gammaproteobacteria</taxon>
        <taxon>Enterobacterales</taxon>
        <taxon>Morganellaceae</taxon>
        <taxon>Xenorhabdus</taxon>
    </lineage>
</organism>
<dbReference type="GO" id="GO:0005524">
    <property type="term" value="F:ATP binding"/>
    <property type="evidence" value="ECO:0007669"/>
    <property type="project" value="UniProtKB-KW"/>
</dbReference>
<dbReference type="Gene3D" id="3.40.50.300">
    <property type="entry name" value="P-loop containing nucleotide triphosphate hydrolases"/>
    <property type="match status" value="1"/>
</dbReference>
<dbReference type="InterPro" id="IPR027417">
    <property type="entry name" value="P-loop_NTPase"/>
</dbReference>
<dbReference type="EMBL" id="FO818638">
    <property type="protein sequence ID" value="CDM92159.1"/>
    <property type="molecule type" value="Genomic_DNA"/>
</dbReference>
<dbReference type="Pfam" id="PF03412">
    <property type="entry name" value="Peptidase_C39"/>
    <property type="match status" value="1"/>
</dbReference>
<dbReference type="CDD" id="cd18567">
    <property type="entry name" value="ABC_6TM_CvaB_RaxB_like"/>
    <property type="match status" value="1"/>
</dbReference>
<dbReference type="GO" id="GO:0006508">
    <property type="term" value="P:proteolysis"/>
    <property type="evidence" value="ECO:0007669"/>
    <property type="project" value="InterPro"/>
</dbReference>
<comment type="subcellular location">
    <subcellularLocation>
        <location evidence="1">Cell membrane</location>
        <topology evidence="1">Multi-pass membrane protein</topology>
    </subcellularLocation>
</comment>
<evidence type="ECO:0000256" key="6">
    <source>
        <dbReference type="ARBA" id="ARBA00022989"/>
    </source>
</evidence>
<dbReference type="GO" id="GO:0005886">
    <property type="term" value="C:plasma membrane"/>
    <property type="evidence" value="ECO:0007669"/>
    <property type="project" value="UniProtKB-SubCell"/>
</dbReference>
<dbReference type="InterPro" id="IPR005074">
    <property type="entry name" value="Peptidase_C39"/>
</dbReference>
<dbReference type="Pfam" id="PF00005">
    <property type="entry name" value="ABC_tran"/>
    <property type="match status" value="1"/>
</dbReference>
<dbReference type="PROSITE" id="PS00211">
    <property type="entry name" value="ABC_TRANSPORTER_1"/>
    <property type="match status" value="1"/>
</dbReference>
<keyword evidence="6 8" id="KW-1133">Transmembrane helix</keyword>
<dbReference type="EC" id="3.6.3.43" evidence="12"/>
<dbReference type="GO" id="GO:0008233">
    <property type="term" value="F:peptidase activity"/>
    <property type="evidence" value="ECO:0007669"/>
    <property type="project" value="InterPro"/>
</dbReference>
<keyword evidence="2 8" id="KW-0812">Transmembrane</keyword>
<feature type="transmembrane region" description="Helical" evidence="8">
    <location>
        <begin position="200"/>
        <end position="220"/>
    </location>
</feature>
<dbReference type="InterPro" id="IPR003593">
    <property type="entry name" value="AAA+_ATPase"/>
</dbReference>